<comment type="caution">
    <text evidence="2">The sequence shown here is derived from an EMBL/GenBank/DDBJ whole genome shotgun (WGS) entry which is preliminary data.</text>
</comment>
<protein>
    <submittedName>
        <fullName evidence="2">Uncharacterized protein</fullName>
    </submittedName>
</protein>
<sequence length="42" mass="5007">VESSARRLKKEGVLKILIRYILNVVWAYFFGKPFTKDHIDVR</sequence>
<dbReference type="AlphaFoldDB" id="X1N524"/>
<feature type="transmembrane region" description="Helical" evidence="1">
    <location>
        <begin position="12"/>
        <end position="31"/>
    </location>
</feature>
<feature type="non-terminal residue" evidence="2">
    <location>
        <position position="1"/>
    </location>
</feature>
<keyword evidence="1" id="KW-0812">Transmembrane</keyword>
<organism evidence="2">
    <name type="scientific">marine sediment metagenome</name>
    <dbReference type="NCBI Taxonomy" id="412755"/>
    <lineage>
        <taxon>unclassified sequences</taxon>
        <taxon>metagenomes</taxon>
        <taxon>ecological metagenomes</taxon>
    </lineage>
</organism>
<dbReference type="EMBL" id="BARV01018642">
    <property type="protein sequence ID" value="GAI21945.1"/>
    <property type="molecule type" value="Genomic_DNA"/>
</dbReference>
<accession>X1N524</accession>
<keyword evidence="1" id="KW-1133">Transmembrane helix</keyword>
<evidence type="ECO:0000256" key="1">
    <source>
        <dbReference type="SAM" id="Phobius"/>
    </source>
</evidence>
<name>X1N524_9ZZZZ</name>
<reference evidence="2" key="1">
    <citation type="journal article" date="2014" name="Front. Microbiol.">
        <title>High frequency of phylogenetically diverse reductive dehalogenase-homologous genes in deep subseafloor sedimentary metagenomes.</title>
        <authorList>
            <person name="Kawai M."/>
            <person name="Futagami T."/>
            <person name="Toyoda A."/>
            <person name="Takaki Y."/>
            <person name="Nishi S."/>
            <person name="Hori S."/>
            <person name="Arai W."/>
            <person name="Tsubouchi T."/>
            <person name="Morono Y."/>
            <person name="Uchiyama I."/>
            <person name="Ito T."/>
            <person name="Fujiyama A."/>
            <person name="Inagaki F."/>
            <person name="Takami H."/>
        </authorList>
    </citation>
    <scope>NUCLEOTIDE SEQUENCE</scope>
    <source>
        <strain evidence="2">Expedition CK06-06</strain>
    </source>
</reference>
<keyword evidence="1" id="KW-0472">Membrane</keyword>
<proteinExistence type="predicted"/>
<evidence type="ECO:0000313" key="2">
    <source>
        <dbReference type="EMBL" id="GAI21945.1"/>
    </source>
</evidence>
<gene>
    <name evidence="2" type="ORF">S06H3_31475</name>
</gene>